<dbReference type="InterPro" id="IPR055308">
    <property type="entry name" value="TEX47-like"/>
</dbReference>
<protein>
    <submittedName>
        <fullName evidence="2">Uncharacterized protein</fullName>
    </submittedName>
</protein>
<feature type="compositionally biased region" description="Acidic residues" evidence="1">
    <location>
        <begin position="115"/>
        <end position="126"/>
    </location>
</feature>
<keyword evidence="3" id="KW-1185">Reference proteome</keyword>
<dbReference type="Pfam" id="PF24787">
    <property type="entry name" value="TEX47"/>
    <property type="match status" value="1"/>
</dbReference>
<evidence type="ECO:0000313" key="2">
    <source>
        <dbReference type="EMBL" id="KAJ8958093.1"/>
    </source>
</evidence>
<dbReference type="EMBL" id="JAPWTK010000019">
    <property type="protein sequence ID" value="KAJ8958093.1"/>
    <property type="molecule type" value="Genomic_DNA"/>
</dbReference>
<evidence type="ECO:0000313" key="3">
    <source>
        <dbReference type="Proteomes" id="UP001162162"/>
    </source>
</evidence>
<feature type="region of interest" description="Disordered" evidence="1">
    <location>
        <begin position="101"/>
        <end position="126"/>
    </location>
</feature>
<accession>A0AAV8Z225</accession>
<name>A0AAV8Z225_9CUCU</name>
<organism evidence="2 3">
    <name type="scientific">Aromia moschata</name>
    <dbReference type="NCBI Taxonomy" id="1265417"/>
    <lineage>
        <taxon>Eukaryota</taxon>
        <taxon>Metazoa</taxon>
        <taxon>Ecdysozoa</taxon>
        <taxon>Arthropoda</taxon>
        <taxon>Hexapoda</taxon>
        <taxon>Insecta</taxon>
        <taxon>Pterygota</taxon>
        <taxon>Neoptera</taxon>
        <taxon>Endopterygota</taxon>
        <taxon>Coleoptera</taxon>
        <taxon>Polyphaga</taxon>
        <taxon>Cucujiformia</taxon>
        <taxon>Chrysomeloidea</taxon>
        <taxon>Cerambycidae</taxon>
        <taxon>Cerambycinae</taxon>
        <taxon>Callichromatini</taxon>
        <taxon>Aromia</taxon>
    </lineage>
</organism>
<comment type="caution">
    <text evidence="2">The sequence shown here is derived from an EMBL/GenBank/DDBJ whole genome shotgun (WGS) entry which is preliminary data.</text>
</comment>
<feature type="compositionally biased region" description="Basic and acidic residues" evidence="1">
    <location>
        <begin position="101"/>
        <end position="114"/>
    </location>
</feature>
<sequence length="126" mass="14813">GTYLNRIIYVGEHYFKRDQQDELLDFYASTITAVDHSVALERLTGFLLIYTKYIVHLVELLTDIDINSDLENSGHRVWPISSDFIPYDVFSKPYECVTELPREKKSEEKKKEELEVTFEDAETEEQ</sequence>
<feature type="non-terminal residue" evidence="2">
    <location>
        <position position="1"/>
    </location>
</feature>
<dbReference type="Proteomes" id="UP001162162">
    <property type="component" value="Unassembled WGS sequence"/>
</dbReference>
<evidence type="ECO:0000256" key="1">
    <source>
        <dbReference type="SAM" id="MobiDB-lite"/>
    </source>
</evidence>
<dbReference type="AlphaFoldDB" id="A0AAV8Z225"/>
<proteinExistence type="predicted"/>
<gene>
    <name evidence="2" type="ORF">NQ318_006019</name>
</gene>
<reference evidence="2" key="1">
    <citation type="journal article" date="2023" name="Insect Mol. Biol.">
        <title>Genome sequencing provides insights into the evolution of gene families encoding plant cell wall-degrading enzymes in longhorned beetles.</title>
        <authorList>
            <person name="Shin N.R."/>
            <person name="Okamura Y."/>
            <person name="Kirsch R."/>
            <person name="Pauchet Y."/>
        </authorList>
    </citation>
    <scope>NUCLEOTIDE SEQUENCE</scope>
    <source>
        <strain evidence="2">AMC_N1</strain>
    </source>
</reference>